<feature type="compositionally biased region" description="Basic and acidic residues" evidence="2">
    <location>
        <begin position="1214"/>
        <end position="1232"/>
    </location>
</feature>
<dbReference type="InterPro" id="IPR001715">
    <property type="entry name" value="CH_dom"/>
</dbReference>
<feature type="region of interest" description="Disordered" evidence="2">
    <location>
        <begin position="792"/>
        <end position="822"/>
    </location>
</feature>
<reference evidence="4" key="1">
    <citation type="submission" date="2020-10" db="EMBL/GenBank/DDBJ databases">
        <title>Chromosome-scale genome assembly of the Allis shad, Alosa alosa.</title>
        <authorList>
            <person name="Margot Z."/>
            <person name="Christophe K."/>
            <person name="Cabau C."/>
            <person name="Louis A."/>
            <person name="Berthelot C."/>
            <person name="Parey E."/>
            <person name="Roest Crollius H."/>
            <person name="Montfort J."/>
            <person name="Robinson-Rechavi M."/>
            <person name="Bucao C."/>
            <person name="Bouchez O."/>
            <person name="Gislard M."/>
            <person name="Lluch J."/>
            <person name="Milhes M."/>
            <person name="Lampietro C."/>
            <person name="Lopez Roques C."/>
            <person name="Donnadieu C."/>
            <person name="Braasch I."/>
            <person name="Desvignes T."/>
            <person name="Postlethwait J."/>
            <person name="Bobe J."/>
            <person name="Guiguen Y."/>
        </authorList>
    </citation>
    <scope>NUCLEOTIDE SEQUENCE</scope>
    <source>
        <strain evidence="4">M-15738</strain>
        <tissue evidence="4">Blood</tissue>
    </source>
</reference>
<dbReference type="GO" id="GO:0007288">
    <property type="term" value="P:sperm axoneme assembly"/>
    <property type="evidence" value="ECO:0007669"/>
    <property type="project" value="TreeGrafter"/>
</dbReference>
<dbReference type="EMBL" id="JADWDJ010000005">
    <property type="protein sequence ID" value="KAG5281006.1"/>
    <property type="molecule type" value="Genomic_DNA"/>
</dbReference>
<dbReference type="SUPFAM" id="SSF52540">
    <property type="entry name" value="P-loop containing nucleoside triphosphate hydrolases"/>
    <property type="match status" value="1"/>
</dbReference>
<dbReference type="GO" id="GO:0002177">
    <property type="term" value="C:manchette"/>
    <property type="evidence" value="ECO:0007669"/>
    <property type="project" value="TreeGrafter"/>
</dbReference>
<evidence type="ECO:0000313" key="5">
    <source>
        <dbReference type="Proteomes" id="UP000823561"/>
    </source>
</evidence>
<dbReference type="Pfam" id="PF22946">
    <property type="entry name" value="SPEF2_D5"/>
    <property type="match status" value="1"/>
</dbReference>
<dbReference type="Pfam" id="PF06294">
    <property type="entry name" value="CH_2"/>
    <property type="match status" value="1"/>
</dbReference>
<dbReference type="InterPro" id="IPR010441">
    <property type="entry name" value="CH_2"/>
</dbReference>
<dbReference type="PANTHER" id="PTHR14919">
    <property type="entry name" value="KPL2-RELATED"/>
    <property type="match status" value="1"/>
</dbReference>
<keyword evidence="1" id="KW-0175">Coiled coil</keyword>
<comment type="caution">
    <text evidence="4">The sequence shown here is derived from an EMBL/GenBank/DDBJ whole genome shotgun (WGS) entry which is preliminary data.</text>
</comment>
<dbReference type="InterPro" id="IPR052634">
    <property type="entry name" value="Sperm_flagellar-bone_growth"/>
</dbReference>
<dbReference type="PANTHER" id="PTHR14919:SF0">
    <property type="entry name" value="SPERM FLAGELLAR PROTEIN 2"/>
    <property type="match status" value="1"/>
</dbReference>
<keyword evidence="5" id="KW-1185">Reference proteome</keyword>
<accession>A0AAV6H6L8</accession>
<feature type="compositionally biased region" description="Basic and acidic residues" evidence="2">
    <location>
        <begin position="657"/>
        <end position="669"/>
    </location>
</feature>
<dbReference type="GO" id="GO:0005737">
    <property type="term" value="C:cytoplasm"/>
    <property type="evidence" value="ECO:0007669"/>
    <property type="project" value="UniProtKB-ARBA"/>
</dbReference>
<dbReference type="InterPro" id="IPR056199">
    <property type="entry name" value="SPEF2_C"/>
</dbReference>
<dbReference type="Pfam" id="PF24082">
    <property type="entry name" value="SPEF2_C"/>
    <property type="match status" value="1"/>
</dbReference>
<protein>
    <recommendedName>
        <fullName evidence="3">Calponin-homology (CH) domain-containing protein</fullName>
    </recommendedName>
</protein>
<feature type="region of interest" description="Disordered" evidence="2">
    <location>
        <begin position="1281"/>
        <end position="1350"/>
    </location>
</feature>
<feature type="region of interest" description="Disordered" evidence="2">
    <location>
        <begin position="621"/>
        <end position="681"/>
    </location>
</feature>
<gene>
    <name evidence="4" type="ORF">AALO_G00066420</name>
</gene>
<evidence type="ECO:0000256" key="1">
    <source>
        <dbReference type="SAM" id="Coils"/>
    </source>
</evidence>
<feature type="compositionally biased region" description="Polar residues" evidence="2">
    <location>
        <begin position="811"/>
        <end position="822"/>
    </location>
</feature>
<dbReference type="InterPro" id="IPR036872">
    <property type="entry name" value="CH_dom_sf"/>
</dbReference>
<feature type="compositionally biased region" description="Basic and acidic residues" evidence="2">
    <location>
        <begin position="799"/>
        <end position="808"/>
    </location>
</feature>
<feature type="compositionally biased region" description="Low complexity" evidence="2">
    <location>
        <begin position="905"/>
        <end position="920"/>
    </location>
</feature>
<feature type="compositionally biased region" description="Basic and acidic residues" evidence="2">
    <location>
        <begin position="630"/>
        <end position="648"/>
    </location>
</feature>
<dbReference type="Gene3D" id="1.10.418.10">
    <property type="entry name" value="Calponin-like domain"/>
    <property type="match status" value="1"/>
</dbReference>
<feature type="region of interest" description="Disordered" evidence="2">
    <location>
        <begin position="734"/>
        <end position="764"/>
    </location>
</feature>
<organism evidence="4 5">
    <name type="scientific">Alosa alosa</name>
    <name type="common">allis shad</name>
    <dbReference type="NCBI Taxonomy" id="278164"/>
    <lineage>
        <taxon>Eukaryota</taxon>
        <taxon>Metazoa</taxon>
        <taxon>Chordata</taxon>
        <taxon>Craniata</taxon>
        <taxon>Vertebrata</taxon>
        <taxon>Euteleostomi</taxon>
        <taxon>Actinopterygii</taxon>
        <taxon>Neopterygii</taxon>
        <taxon>Teleostei</taxon>
        <taxon>Clupei</taxon>
        <taxon>Clupeiformes</taxon>
        <taxon>Clupeoidei</taxon>
        <taxon>Clupeidae</taxon>
        <taxon>Alosa</taxon>
    </lineage>
</organism>
<dbReference type="Pfam" id="PF00406">
    <property type="entry name" value="ADK"/>
    <property type="match status" value="1"/>
</dbReference>
<name>A0AAV6H6L8_9TELE</name>
<dbReference type="InterPro" id="IPR054517">
    <property type="entry name" value="SPEF2_D5"/>
</dbReference>
<evidence type="ECO:0000256" key="2">
    <source>
        <dbReference type="SAM" id="MobiDB-lite"/>
    </source>
</evidence>
<dbReference type="Proteomes" id="UP000823561">
    <property type="component" value="Chromosome 5"/>
</dbReference>
<sequence length="1806" mass="203762">MSDILCRWLNSELRLSKVVEQSTISKDFSNGYLIGEVLHKYELQNDFDQFSKSSSSNAKLNNFTRMEPTLHLLGVPFDLALAKAVMQGQPGAATRLLYQLFILLQNKKKAGLTGTAMETMQPAATARLHRVENDIYTERLKMVVKREAEIKMQLISQRFEMKAQDMYNKSVMADLVEDQKRRQEQEQLRLQDIEKLRLTRKKQQEIMSRILTASIQIPKPPPNRTLKALERQRHQRKQVEAKNVHLEIAQFEKSIKRLCPPGLSDGEVAFDCSTDTAQVLHHTLSPDEMIKANSEYIQKIRQRLEEDTAAREQREKRRRRVLVEQLRAHEAQEEALREEQLVERLMRQSQQEKRLAVQLMQMRQQKEVLRQNRILRERQHQEQRQRDFQEALDREAALARQARLEQTEEAQKEIELHDRIAADRAQVRYRKHYDFCKEVLEQVVDLATKAGEYRLFTANLIPAKMMREWKELFFSGKPLYEQACVDPAPAEPTPEQLIELEKEALLNRQDYDEYVSMTGDWAWPEEGDPKSPPSNNDILGHIVHRLQNIVNPPKPGTPPPLFPCFLLKACVLGKVLSGKTTCLSKIAQVHGIHVLSATVLIQEALAAFQAGETEVVEKKECEAVEGIDSPNKDADESERESEKEEALTSHEAATPGEDPKQKGTPEKEVTPQLSMRAQHGAAVEKVLREGQAVPNELLVDIIVDAIRHVPAGCGWILDGFPVDVAQAKLLEKALSGSDPDKPSGKSSKASLAVDKNVPQEAPPSSKALDLVILMEVADDVVLDRAAKQAIVKEQSPAQVKDDDQKPEGEVPTTQDDTTEQAVRSSSKLNLKGKQLQHWITGFQDTWPKLEEWFSGKQNVLVKVNAQADEVTVFKKVEQIIQDTIISTEKAEIAAQSESVSSVAGPPLSTTTPAASSSALAQEGLTTQRPRSKSITQSPRASHSQIEGLKEKKSTHSIEGKDSRRQLSGKLSGSGLAPVRRLSVSSSFEHALGESSSPDSAVPGSDDWVYVDEPLPKEVSEYLVPYWDNVCDSYVTNVKAVMQNLRRERNLIIHHLHSVRDDFKQYLKRPDLKQEFVCQWQQDFNTIPDDMREDEETQAELHQRLDDLRERLWDICDRKKEEAEQERAALTEDGWLEDHAALLHNHFYSLMQVEVDRFQDTLRLLRDYYYSMRGTVLPEVPADFTCIPLLDIVEDEEGNAGEKSKSPPGSVTPDRASKSGGKKDSDGPEEKKTKIVPLIARRPLTADSAKQRGSSQADEKLVNDTYQAALTAVNNLMQAELQQQEVEESRDKQVLERERQLRMSQASAPATSAKDKKKGGGGGGGGGGGAAKKKDSSPTQEPSPPPVLDLQEARKVAIRTKIRQEYLAALEHEDCAVKQRLKLIKRQAVETIQSLQTRADHTFRTLEDWLGARFLAEMGSIDQLAEVARHHIESATKVPHELMLVCTDFFVDGDLRVLPSPSPPPRPPAQEVPVDTTLTILQLQAFHSQLLKVAPSGMLSSNEFSEILKELTLMNMGDNDLPDTWMNISESQILDLVTVLSQDSEMLDWRLFLLSAALPWPMPTKQLLLQVLNRFRAADPQHTGFITEDQYLQIELWFTNDDTLAIPDDPSEPLPYDRLANLKKFFFTLFAEPDSPAARLDYMDMLLYLAAHRDAVQGFVRALSLVTGQPLHYQSNTSPLLKSVLYMGEEAEEVAEAEEEESPEGADGEGVTISALLHVVCHRDSKTSCHNPFQPNLSSKEEYKEELMKIYKDLGFGPEEKAPFSLLSQVPWIQNLMESTLQYQLPDVHRILYAPQSRREPLGFSMS</sequence>
<feature type="compositionally biased region" description="Polar residues" evidence="2">
    <location>
        <begin position="923"/>
        <end position="944"/>
    </location>
</feature>
<feature type="compositionally biased region" description="Gly residues" evidence="2">
    <location>
        <begin position="1319"/>
        <end position="1329"/>
    </location>
</feature>
<dbReference type="GO" id="GO:0097225">
    <property type="term" value="C:sperm midpiece"/>
    <property type="evidence" value="ECO:0007669"/>
    <property type="project" value="TreeGrafter"/>
</dbReference>
<feature type="compositionally biased region" description="Basic and acidic residues" evidence="2">
    <location>
        <begin position="947"/>
        <end position="964"/>
    </location>
</feature>
<feature type="region of interest" description="Disordered" evidence="2">
    <location>
        <begin position="1196"/>
        <end position="1259"/>
    </location>
</feature>
<dbReference type="Gene3D" id="3.40.50.300">
    <property type="entry name" value="P-loop containing nucleotide triphosphate hydrolases"/>
    <property type="match status" value="1"/>
</dbReference>
<dbReference type="PROSITE" id="PS50021">
    <property type="entry name" value="CH"/>
    <property type="match status" value="1"/>
</dbReference>
<feature type="region of interest" description="Disordered" evidence="2">
    <location>
        <begin position="897"/>
        <end position="974"/>
    </location>
</feature>
<proteinExistence type="predicted"/>
<evidence type="ECO:0000259" key="3">
    <source>
        <dbReference type="PROSITE" id="PS50021"/>
    </source>
</evidence>
<evidence type="ECO:0000313" key="4">
    <source>
        <dbReference type="EMBL" id="KAG5281006.1"/>
    </source>
</evidence>
<feature type="coiled-coil region" evidence="1">
    <location>
        <begin position="297"/>
        <end position="372"/>
    </location>
</feature>
<feature type="compositionally biased region" description="Basic and acidic residues" evidence="2">
    <location>
        <begin position="1286"/>
        <end position="1300"/>
    </location>
</feature>
<dbReference type="InterPro" id="IPR027417">
    <property type="entry name" value="P-loop_NTPase"/>
</dbReference>
<feature type="domain" description="Calponin-homology (CH)" evidence="3">
    <location>
        <begin position="1"/>
        <end position="105"/>
    </location>
</feature>